<dbReference type="Proteomes" id="UP001597116">
    <property type="component" value="Unassembled WGS sequence"/>
</dbReference>
<dbReference type="EMBL" id="JBHTLP010000004">
    <property type="protein sequence ID" value="MFD1140987.1"/>
    <property type="molecule type" value="Genomic_DNA"/>
</dbReference>
<dbReference type="InterPro" id="IPR025404">
    <property type="entry name" value="DUF4130"/>
</dbReference>
<name>A0ABW3Q278_9BACT</name>
<proteinExistence type="predicted"/>
<organism evidence="2 3">
    <name type="scientific">Larkinella insperata</name>
    <dbReference type="NCBI Taxonomy" id="332158"/>
    <lineage>
        <taxon>Bacteria</taxon>
        <taxon>Pseudomonadati</taxon>
        <taxon>Bacteroidota</taxon>
        <taxon>Cytophagia</taxon>
        <taxon>Cytophagales</taxon>
        <taxon>Spirosomataceae</taxon>
        <taxon>Larkinella</taxon>
    </lineage>
</organism>
<dbReference type="InterPro" id="IPR023875">
    <property type="entry name" value="DNA_repair_put"/>
</dbReference>
<keyword evidence="3" id="KW-1185">Reference proteome</keyword>
<protein>
    <submittedName>
        <fullName evidence="2">TIGR03915 family putative DNA repair protein</fullName>
    </submittedName>
</protein>
<comment type="caution">
    <text evidence="2">The sequence shown here is derived from an EMBL/GenBank/DDBJ whole genome shotgun (WGS) entry which is preliminary data.</text>
</comment>
<sequence length="258" mass="30794">MTTVLYDGSFEGWLTGVFEIYEYKLQDVVFAKEEASAGFLFGATHRVVTDEKKAGRVLSGLQKRLSAEGLKWIVWTFLSDLDQYEDSMWRFARHVFDSPQNVEEDLSNRAVWEVKKAANRVKRERHRMEAFVRFKLTKDGLYYAIIEPECDVLLLICRHFESRYADQRWLIYDARRKYGIYYDLEKVDTVALDFHHGRATSRVIEEISDEREEVYQELWRLYFKSVTIDARKNMRLHLQHMPKRYWKHLTEKMPGNGL</sequence>
<accession>A0ABW3Q278</accession>
<feature type="domain" description="DUF4130" evidence="1">
    <location>
        <begin position="84"/>
        <end position="251"/>
    </location>
</feature>
<gene>
    <name evidence="2" type="ORF">ACFQ4C_07700</name>
</gene>
<dbReference type="RefSeq" id="WP_379884102.1">
    <property type="nucleotide sequence ID" value="NZ_JBHTLP010000004.1"/>
</dbReference>
<dbReference type="Pfam" id="PF13566">
    <property type="entry name" value="DUF4130"/>
    <property type="match status" value="1"/>
</dbReference>
<evidence type="ECO:0000313" key="3">
    <source>
        <dbReference type="Proteomes" id="UP001597116"/>
    </source>
</evidence>
<evidence type="ECO:0000313" key="2">
    <source>
        <dbReference type="EMBL" id="MFD1140987.1"/>
    </source>
</evidence>
<dbReference type="NCBIfam" id="TIGR03915">
    <property type="entry name" value="SAM_7_link_chp"/>
    <property type="match status" value="1"/>
</dbReference>
<evidence type="ECO:0000259" key="1">
    <source>
        <dbReference type="Pfam" id="PF13566"/>
    </source>
</evidence>
<reference evidence="3" key="1">
    <citation type="journal article" date="2019" name="Int. J. Syst. Evol. Microbiol.">
        <title>The Global Catalogue of Microorganisms (GCM) 10K type strain sequencing project: providing services to taxonomists for standard genome sequencing and annotation.</title>
        <authorList>
            <consortium name="The Broad Institute Genomics Platform"/>
            <consortium name="The Broad Institute Genome Sequencing Center for Infectious Disease"/>
            <person name="Wu L."/>
            <person name="Ma J."/>
        </authorList>
    </citation>
    <scope>NUCLEOTIDE SEQUENCE [LARGE SCALE GENOMIC DNA]</scope>
    <source>
        <strain evidence="3">CCUG 55608</strain>
    </source>
</reference>